<dbReference type="SUPFAM" id="SSF52540">
    <property type="entry name" value="P-loop containing nucleoside triphosphate hydrolases"/>
    <property type="match status" value="1"/>
</dbReference>
<dbReference type="InterPro" id="IPR036640">
    <property type="entry name" value="ABC1_TM_sf"/>
</dbReference>
<keyword evidence="2 10" id="KW-0812">Transmembrane</keyword>
<dbReference type="Proteomes" id="UP000774570">
    <property type="component" value="Unassembled WGS sequence"/>
</dbReference>
<proteinExistence type="predicted"/>
<dbReference type="Gene3D" id="1.20.1560.10">
    <property type="entry name" value="ABC transporter type 1, transmembrane domain"/>
    <property type="match status" value="1"/>
</dbReference>
<keyword evidence="4" id="KW-0788">Thiol protease</keyword>
<keyword evidence="15" id="KW-1185">Reference proteome</keyword>
<evidence type="ECO:0000256" key="1">
    <source>
        <dbReference type="ARBA" id="ARBA00004651"/>
    </source>
</evidence>
<feature type="transmembrane region" description="Helical" evidence="10">
    <location>
        <begin position="198"/>
        <end position="221"/>
    </location>
</feature>
<evidence type="ECO:0000259" key="12">
    <source>
        <dbReference type="PROSITE" id="PS50929"/>
    </source>
</evidence>
<dbReference type="EMBL" id="JAIBOA010000003">
    <property type="protein sequence ID" value="MBW8481875.1"/>
    <property type="molecule type" value="Genomic_DNA"/>
</dbReference>
<dbReference type="PROSITE" id="PS50893">
    <property type="entry name" value="ABC_TRANSPORTER_2"/>
    <property type="match status" value="1"/>
</dbReference>
<feature type="transmembrane region" description="Helical" evidence="10">
    <location>
        <begin position="272"/>
        <end position="291"/>
    </location>
</feature>
<dbReference type="InterPro" id="IPR027417">
    <property type="entry name" value="P-loop_NTPase"/>
</dbReference>
<dbReference type="InterPro" id="IPR017871">
    <property type="entry name" value="ABC_transporter-like_CS"/>
</dbReference>
<evidence type="ECO:0000256" key="5">
    <source>
        <dbReference type="ARBA" id="ARBA00022840"/>
    </source>
</evidence>
<keyword evidence="4" id="KW-0645">Protease</keyword>
<evidence type="ECO:0000256" key="6">
    <source>
        <dbReference type="ARBA" id="ARBA00022927"/>
    </source>
</evidence>
<feature type="transmembrane region" description="Helical" evidence="10">
    <location>
        <begin position="297"/>
        <end position="318"/>
    </location>
</feature>
<keyword evidence="6" id="KW-0653">Protein transport</keyword>
<dbReference type="InterPro" id="IPR005074">
    <property type="entry name" value="Peptidase_C39"/>
</dbReference>
<protein>
    <submittedName>
        <fullName evidence="14">Peptidase domain-containing ABC transporter</fullName>
    </submittedName>
</protein>
<dbReference type="PANTHER" id="PTHR24221:SF654">
    <property type="entry name" value="ATP-BINDING CASSETTE SUB-FAMILY B MEMBER 6"/>
    <property type="match status" value="1"/>
</dbReference>
<evidence type="ECO:0000259" key="13">
    <source>
        <dbReference type="PROSITE" id="PS50990"/>
    </source>
</evidence>
<evidence type="ECO:0000256" key="8">
    <source>
        <dbReference type="ARBA" id="ARBA00023136"/>
    </source>
</evidence>
<dbReference type="InterPro" id="IPR003593">
    <property type="entry name" value="AAA+_ATPase"/>
</dbReference>
<evidence type="ECO:0000256" key="2">
    <source>
        <dbReference type="ARBA" id="ARBA00022692"/>
    </source>
</evidence>
<dbReference type="SMART" id="SM00382">
    <property type="entry name" value="AAA"/>
    <property type="match status" value="1"/>
</dbReference>
<dbReference type="PROSITE" id="PS00211">
    <property type="entry name" value="ABC_TRANSPORTER_1"/>
    <property type="match status" value="1"/>
</dbReference>
<dbReference type="PROSITE" id="PS50990">
    <property type="entry name" value="PEPTIDASE_C39"/>
    <property type="match status" value="1"/>
</dbReference>
<evidence type="ECO:0000313" key="14">
    <source>
        <dbReference type="EMBL" id="MBW8481875.1"/>
    </source>
</evidence>
<keyword evidence="9" id="KW-0080">Bacteriocin transport</keyword>
<keyword evidence="8 10" id="KW-0472">Membrane</keyword>
<accession>A0ABS7FPF8</accession>
<organism evidence="14 15">
    <name type="scientific">Actinomadura parmotrematis</name>
    <dbReference type="NCBI Taxonomy" id="2864039"/>
    <lineage>
        <taxon>Bacteria</taxon>
        <taxon>Bacillati</taxon>
        <taxon>Actinomycetota</taxon>
        <taxon>Actinomycetes</taxon>
        <taxon>Streptosporangiales</taxon>
        <taxon>Thermomonosporaceae</taxon>
        <taxon>Actinomadura</taxon>
    </lineage>
</organism>
<comment type="subcellular location">
    <subcellularLocation>
        <location evidence="1">Cell membrane</location>
        <topology evidence="1">Multi-pass membrane protein</topology>
    </subcellularLocation>
</comment>
<feature type="transmembrane region" description="Helical" evidence="10">
    <location>
        <begin position="381"/>
        <end position="403"/>
    </location>
</feature>
<evidence type="ECO:0000256" key="3">
    <source>
        <dbReference type="ARBA" id="ARBA00022741"/>
    </source>
</evidence>
<dbReference type="Pfam" id="PF00005">
    <property type="entry name" value="ABC_tran"/>
    <property type="match status" value="1"/>
</dbReference>
<dbReference type="InterPro" id="IPR011527">
    <property type="entry name" value="ABC1_TM_dom"/>
</dbReference>
<dbReference type="Gene3D" id="3.90.70.10">
    <property type="entry name" value="Cysteine proteinases"/>
    <property type="match status" value="1"/>
</dbReference>
<dbReference type="Gene3D" id="3.40.50.300">
    <property type="entry name" value="P-loop containing nucleotide triphosphate hydrolases"/>
    <property type="match status" value="1"/>
</dbReference>
<evidence type="ECO:0000256" key="7">
    <source>
        <dbReference type="ARBA" id="ARBA00022989"/>
    </source>
</evidence>
<evidence type="ECO:0000313" key="15">
    <source>
        <dbReference type="Proteomes" id="UP000774570"/>
    </source>
</evidence>
<dbReference type="PROSITE" id="PS50929">
    <property type="entry name" value="ABC_TM1F"/>
    <property type="match status" value="1"/>
</dbReference>
<feature type="domain" description="ABC transporter" evidence="11">
    <location>
        <begin position="469"/>
        <end position="698"/>
    </location>
</feature>
<feature type="domain" description="ABC transmembrane type-1" evidence="12">
    <location>
        <begin position="159"/>
        <end position="438"/>
    </location>
</feature>
<evidence type="ECO:0000256" key="4">
    <source>
        <dbReference type="ARBA" id="ARBA00022807"/>
    </source>
</evidence>
<keyword evidence="6" id="KW-0813">Transport</keyword>
<dbReference type="PANTHER" id="PTHR24221">
    <property type="entry name" value="ATP-BINDING CASSETTE SUB-FAMILY B"/>
    <property type="match status" value="1"/>
</dbReference>
<feature type="transmembrane region" description="Helical" evidence="10">
    <location>
        <begin position="157"/>
        <end position="178"/>
    </location>
</feature>
<gene>
    <name evidence="14" type="ORF">K1Y72_05810</name>
</gene>
<dbReference type="Pfam" id="PF03412">
    <property type="entry name" value="Peptidase_C39"/>
    <property type="match status" value="1"/>
</dbReference>
<keyword evidence="4" id="KW-0378">Hydrolase</keyword>
<dbReference type="InterPro" id="IPR003439">
    <property type="entry name" value="ABC_transporter-like_ATP-bd"/>
</dbReference>
<evidence type="ECO:0000259" key="11">
    <source>
        <dbReference type="PROSITE" id="PS50893"/>
    </source>
</evidence>
<evidence type="ECO:0000256" key="9">
    <source>
        <dbReference type="ARBA" id="ARBA00043264"/>
    </source>
</evidence>
<dbReference type="RefSeq" id="WP_220163967.1">
    <property type="nucleotide sequence ID" value="NZ_JAIBOA010000003.1"/>
</dbReference>
<name>A0ABS7FPF8_9ACTN</name>
<keyword evidence="7 10" id="KW-1133">Transmembrane helix</keyword>
<dbReference type="Pfam" id="PF00664">
    <property type="entry name" value="ABC_membrane"/>
    <property type="match status" value="1"/>
</dbReference>
<sequence length="702" mass="72715">MPRLLQQSRSDCGAACVAMLRAAHGRPTTVREAAALLPDGRDGASLRDLVDAGAALGLGLRPLRAPLNALAGLPLPLAVHWEQRHYVVVERIGPRRVRVVDPARGALTLTTEEFAAGYSGTALAVAAVRPVPDAPRARWWRRPVARLLLGALRDPRLIAAVVLASLAVQAFGLAVPLLTRAVVDAAPAGRFDGPLMLAAAGAAVAARTLVSLLRAAALIRLENRTSALLMRRLVRHTLALPFRYFDARSSGDVLERLASVAGIRDLVTERSLAFAFDLLTAAGYLAVLAAASPPVAAVTLAAAAAQIAVALVAGRVTLHRARAALNAQTDAQSTLVESLQGIETLKATGGEPVAADRWSGRFDAELAAVRARDRAMAAGQAATDAVQLALALGLLLVVAHLVAGASGGLGTLLGVAALAGSATAPLAGLLGTLQQVSLAAAQAGRVGDLLEAAPEPTGTARPAELRGDIELDRVSFGYDPRAPVLHEVTLRVPAGHRVAVVGPSGSGKTTLGRVLLGLLEPTGGTVRFDGVPLADLDRRWLRGRVGAVPQQPFLFRGPVAGNIAMGRTGGDVADAARLAGIAADVERWPMGYLTDVGEAGGRVSGGQRQRLALARALYGRPRVLLLDEPTSSLDAAAEEHIRRSLAGLGCTQIVVAHRLSTVRDADLIVVLDAGRVVETGTHDELVARDGAYARLTAAQRAG</sequence>
<keyword evidence="3" id="KW-0547">Nucleotide-binding</keyword>
<reference evidence="14 15" key="1">
    <citation type="submission" date="2021-07" db="EMBL/GenBank/DDBJ databases">
        <title>Actinomadura sp. PM05-2 isolated from lichen.</title>
        <authorList>
            <person name="Somphong A."/>
            <person name="Phongsopitanun W."/>
            <person name="Tanasupawat S."/>
            <person name="Peongsungnone V."/>
        </authorList>
    </citation>
    <scope>NUCLEOTIDE SEQUENCE [LARGE SCALE GENOMIC DNA]</scope>
    <source>
        <strain evidence="14 15">PM05-2</strain>
    </source>
</reference>
<feature type="domain" description="Peptidase C39" evidence="13">
    <location>
        <begin position="6"/>
        <end position="125"/>
    </location>
</feature>
<keyword evidence="5" id="KW-0067">ATP-binding</keyword>
<dbReference type="SUPFAM" id="SSF90123">
    <property type="entry name" value="ABC transporter transmembrane region"/>
    <property type="match status" value="1"/>
</dbReference>
<dbReference type="InterPro" id="IPR039421">
    <property type="entry name" value="Type_1_exporter"/>
</dbReference>
<evidence type="ECO:0000256" key="10">
    <source>
        <dbReference type="SAM" id="Phobius"/>
    </source>
</evidence>
<comment type="caution">
    <text evidence="14">The sequence shown here is derived from an EMBL/GenBank/DDBJ whole genome shotgun (WGS) entry which is preliminary data.</text>
</comment>